<dbReference type="Pfam" id="PF01966">
    <property type="entry name" value="HD"/>
    <property type="match status" value="1"/>
</dbReference>
<evidence type="ECO:0000259" key="1">
    <source>
        <dbReference type="PROSITE" id="PS51831"/>
    </source>
</evidence>
<feature type="domain" description="HD" evidence="1">
    <location>
        <begin position="39"/>
        <end position="146"/>
    </location>
</feature>
<evidence type="ECO:0000313" key="3">
    <source>
        <dbReference type="Proteomes" id="UP000595564"/>
    </source>
</evidence>
<keyword evidence="3" id="KW-1185">Reference proteome</keyword>
<dbReference type="CDD" id="cd00077">
    <property type="entry name" value="HDc"/>
    <property type="match status" value="1"/>
</dbReference>
<name>A0A7R6PW98_9BACT</name>
<dbReference type="PANTHER" id="PTHR33594:SF1">
    <property type="entry name" value="HD_PDEASE DOMAIN-CONTAINING PROTEIN"/>
    <property type="match status" value="1"/>
</dbReference>
<reference evidence="2 3" key="1">
    <citation type="journal article" date="2012" name="Extremophiles">
        <title>Thermotomaculum hydrothermale gen. nov., sp. nov., a novel heterotrophic thermophile within the phylum Acidobacteria from a deep-sea hydrothermal vent chimney in the Southern Okinawa Trough.</title>
        <authorList>
            <person name="Izumi H."/>
            <person name="Nunoura T."/>
            <person name="Miyazaki M."/>
            <person name="Mino S."/>
            <person name="Toki T."/>
            <person name="Takai K."/>
            <person name="Sako Y."/>
            <person name="Sawabe T."/>
            <person name="Nakagawa S."/>
        </authorList>
    </citation>
    <scope>NUCLEOTIDE SEQUENCE [LARGE SCALE GENOMIC DNA]</scope>
    <source>
        <strain evidence="2 3">AC55</strain>
    </source>
</reference>
<dbReference type="RefSeq" id="WP_201328106.1">
    <property type="nucleotide sequence ID" value="NZ_AP017470.1"/>
</dbReference>
<protein>
    <recommendedName>
        <fullName evidence="1">HD domain-containing protein</fullName>
    </recommendedName>
</protein>
<dbReference type="EMBL" id="AP017470">
    <property type="protein sequence ID" value="BBB31775.1"/>
    <property type="molecule type" value="Genomic_DNA"/>
</dbReference>
<dbReference type="Gene3D" id="1.10.3210.10">
    <property type="entry name" value="Hypothetical protein af1432"/>
    <property type="match status" value="1"/>
</dbReference>
<dbReference type="SMART" id="SM00471">
    <property type="entry name" value="HDc"/>
    <property type="match status" value="1"/>
</dbReference>
<accession>A0A7R6PW98</accession>
<dbReference type="PROSITE" id="PS51831">
    <property type="entry name" value="HD"/>
    <property type="match status" value="1"/>
</dbReference>
<sequence length="217" mass="24726">MNKEFHWERYLENLLREKTEREAAALWKHSGGGIPFDYRFEHVMAVVKHGKFLQRHEGGDLKVIVAACYLHDIGKSFFIKEGKNKHHGYKSAEMAKKILKDINDFSDSEIEHVAEAIRNHVGLFKDNKNRCLEGKILWDADKLTKVGALSLAHSLAIAGAFGGIDTKGIVERGLKWANLVPDIVKGFHTETAKKIGKERAEILISFYKQLDNEFRLE</sequence>
<dbReference type="InterPro" id="IPR006674">
    <property type="entry name" value="HD_domain"/>
</dbReference>
<dbReference type="InterPro" id="IPR003607">
    <property type="entry name" value="HD/PDEase_dom"/>
</dbReference>
<proteinExistence type="predicted"/>
<dbReference type="KEGG" id="thyd:TTHT_0132"/>
<dbReference type="PANTHER" id="PTHR33594">
    <property type="entry name" value="SUPERFAMILY HYDROLASE, PUTATIVE (AFU_ORTHOLOGUE AFUA_1G03035)-RELATED"/>
    <property type="match status" value="1"/>
</dbReference>
<dbReference type="AlphaFoldDB" id="A0A7R6PW98"/>
<gene>
    <name evidence="2" type="ORF">TTHT_0132</name>
</gene>
<dbReference type="Proteomes" id="UP000595564">
    <property type="component" value="Chromosome"/>
</dbReference>
<evidence type="ECO:0000313" key="2">
    <source>
        <dbReference type="EMBL" id="BBB31775.1"/>
    </source>
</evidence>
<dbReference type="SUPFAM" id="SSF109604">
    <property type="entry name" value="HD-domain/PDEase-like"/>
    <property type="match status" value="1"/>
</dbReference>
<organism evidence="2 3">
    <name type="scientific">Thermotomaculum hydrothermale</name>
    <dbReference type="NCBI Taxonomy" id="981385"/>
    <lineage>
        <taxon>Bacteria</taxon>
        <taxon>Pseudomonadati</taxon>
        <taxon>Acidobacteriota</taxon>
        <taxon>Holophagae</taxon>
        <taxon>Thermotomaculales</taxon>
        <taxon>Thermotomaculaceae</taxon>
        <taxon>Thermotomaculum</taxon>
    </lineage>
</organism>